<dbReference type="Proteomes" id="UP001501721">
    <property type="component" value="Unassembled WGS sequence"/>
</dbReference>
<keyword evidence="3" id="KW-0186">Copper</keyword>
<dbReference type="Gene3D" id="3.30.1880.10">
    <property type="entry name" value="protein ne1242 domain like"/>
    <property type="match status" value="1"/>
</dbReference>
<dbReference type="RefSeq" id="WP_346079012.1">
    <property type="nucleotide sequence ID" value="NZ_BAAATL010000011.1"/>
</dbReference>
<accession>A0ABN3LBD4</accession>
<organism evidence="5 6">
    <name type="scientific">Streptomyces graminearus</name>
    <dbReference type="NCBI Taxonomy" id="284030"/>
    <lineage>
        <taxon>Bacteria</taxon>
        <taxon>Bacillati</taxon>
        <taxon>Actinomycetota</taxon>
        <taxon>Actinomycetes</taxon>
        <taxon>Kitasatosporales</taxon>
        <taxon>Streptomycetaceae</taxon>
        <taxon>Streptomyces</taxon>
    </lineage>
</organism>
<dbReference type="PROSITE" id="PS51318">
    <property type="entry name" value="TAT"/>
    <property type="match status" value="1"/>
</dbReference>
<evidence type="ECO:0000256" key="2">
    <source>
        <dbReference type="ARBA" id="ARBA00022729"/>
    </source>
</evidence>
<evidence type="ECO:0008006" key="7">
    <source>
        <dbReference type="Google" id="ProtNLM"/>
    </source>
</evidence>
<dbReference type="InterPro" id="IPR006311">
    <property type="entry name" value="TAT_signal"/>
</dbReference>
<protein>
    <recommendedName>
        <fullName evidence="7">Tyrosinase</fullName>
    </recommendedName>
</protein>
<proteinExistence type="inferred from homology"/>
<keyword evidence="2" id="KW-0732">Signal</keyword>
<evidence type="ECO:0000313" key="6">
    <source>
        <dbReference type="Proteomes" id="UP001501721"/>
    </source>
</evidence>
<dbReference type="InterPro" id="IPR010928">
    <property type="entry name" value="MelC1"/>
</dbReference>
<sequence length="204" mass="20948">MVDGDDAAAAGATEQVRADTTAGPGRRRMMRGLLSCAAALALAPVVAASRPVPPAAGGDSFDETYRGRRIQGVRLPEAGRSTSDDAWRITIDGRPLHLMRRADGTWLSMVDHYTSYRTPREAARAAVDELGPGQRLSDLSPDPLDGMLPDGVKDMMGRMGLTVDTGGTGGTGGMGGMDMGGSGGTGAPVPDLGMGTGGRHGVRA</sequence>
<evidence type="ECO:0000313" key="5">
    <source>
        <dbReference type="EMBL" id="GAA2481257.1"/>
    </source>
</evidence>
<feature type="compositionally biased region" description="Gly residues" evidence="4">
    <location>
        <begin position="194"/>
        <end position="204"/>
    </location>
</feature>
<feature type="region of interest" description="Disordered" evidence="4">
    <location>
        <begin position="180"/>
        <end position="204"/>
    </location>
</feature>
<evidence type="ECO:0000256" key="3">
    <source>
        <dbReference type="ARBA" id="ARBA00023008"/>
    </source>
</evidence>
<comment type="caution">
    <text evidence="5">The sequence shown here is derived from an EMBL/GenBank/DDBJ whole genome shotgun (WGS) entry which is preliminary data.</text>
</comment>
<dbReference type="InterPro" id="IPR023199">
    <property type="entry name" value="GriE/MELC1_sf"/>
</dbReference>
<keyword evidence="6" id="KW-1185">Reference proteome</keyword>
<feature type="region of interest" description="Disordered" evidence="4">
    <location>
        <begin position="1"/>
        <end position="25"/>
    </location>
</feature>
<dbReference type="Pfam" id="PF06236">
    <property type="entry name" value="MelC1"/>
    <property type="match status" value="1"/>
</dbReference>
<name>A0ABN3LBD4_9ACTN</name>
<dbReference type="EMBL" id="BAAATL010000011">
    <property type="protein sequence ID" value="GAA2481257.1"/>
    <property type="molecule type" value="Genomic_DNA"/>
</dbReference>
<reference evidence="5 6" key="1">
    <citation type="journal article" date="2019" name="Int. J. Syst. Evol. Microbiol.">
        <title>The Global Catalogue of Microorganisms (GCM) 10K type strain sequencing project: providing services to taxonomists for standard genome sequencing and annotation.</title>
        <authorList>
            <consortium name="The Broad Institute Genomics Platform"/>
            <consortium name="The Broad Institute Genome Sequencing Center for Infectious Disease"/>
            <person name="Wu L."/>
            <person name="Ma J."/>
        </authorList>
    </citation>
    <scope>NUCLEOTIDE SEQUENCE [LARGE SCALE GENOMIC DNA]</scope>
    <source>
        <strain evidence="5 6">JCM 6923</strain>
    </source>
</reference>
<evidence type="ECO:0000256" key="4">
    <source>
        <dbReference type="SAM" id="MobiDB-lite"/>
    </source>
</evidence>
<evidence type="ECO:0000256" key="1">
    <source>
        <dbReference type="ARBA" id="ARBA00009871"/>
    </source>
</evidence>
<gene>
    <name evidence="5" type="ORF">GCM10010422_27380</name>
</gene>
<comment type="similarity">
    <text evidence="1">Belongs to the melC1 family.</text>
</comment>